<organism evidence="1 2">
    <name type="scientific">Helicostylum pulchrum</name>
    <dbReference type="NCBI Taxonomy" id="562976"/>
    <lineage>
        <taxon>Eukaryota</taxon>
        <taxon>Fungi</taxon>
        <taxon>Fungi incertae sedis</taxon>
        <taxon>Mucoromycota</taxon>
        <taxon>Mucoromycotina</taxon>
        <taxon>Mucoromycetes</taxon>
        <taxon>Mucorales</taxon>
        <taxon>Mucorineae</taxon>
        <taxon>Mucoraceae</taxon>
        <taxon>Helicostylum</taxon>
    </lineage>
</organism>
<dbReference type="Proteomes" id="UP001476247">
    <property type="component" value="Unassembled WGS sequence"/>
</dbReference>
<proteinExistence type="predicted"/>
<comment type="caution">
    <text evidence="1">The sequence shown here is derived from an EMBL/GenBank/DDBJ whole genome shotgun (WGS) entry which is preliminary data.</text>
</comment>
<sequence>MFFPSSRPDHSEIEIKMTKTLVLDSRMFRYDWGVHVLGYFSNVKILEVETKNPTKKGIKGIHTAVQIFENIKELVVSYGEIKKWQLVVCDSTSHPLLKDVANDPITVPQNYHFAQLITKLNTYKENALKQFSYNGKFNNPAETLSINGIMIVGCEYVEQYGFNIEYWEAIVQEHIDNITKGNTILNVDEDIIAANVTEASKTAKKSLGSAANLLQAIKEKNTYSDNVKRCHQMLENLLKLVPKLGYWHFKGDIFLLSK</sequence>
<keyword evidence="2" id="KW-1185">Reference proteome</keyword>
<name>A0ABP9XQ98_9FUNG</name>
<accession>A0ABP9XQ98</accession>
<protein>
    <submittedName>
        <fullName evidence="1">Uncharacterized protein</fullName>
    </submittedName>
</protein>
<evidence type="ECO:0000313" key="1">
    <source>
        <dbReference type="EMBL" id="GAA5796974.1"/>
    </source>
</evidence>
<reference evidence="1 2" key="1">
    <citation type="submission" date="2024-04" db="EMBL/GenBank/DDBJ databases">
        <title>genome sequences of Mucor flavus KT1a and Helicostylum pulchrum KT1b strains isolation_sourced from the surface of a dry-aged beef.</title>
        <authorList>
            <person name="Toyotome T."/>
            <person name="Hosono M."/>
            <person name="Torimaru M."/>
            <person name="Fukuda K."/>
            <person name="Mikami N."/>
        </authorList>
    </citation>
    <scope>NUCLEOTIDE SEQUENCE [LARGE SCALE GENOMIC DNA]</scope>
    <source>
        <strain evidence="1 2">KT1b</strain>
    </source>
</reference>
<dbReference type="EMBL" id="BAABUJ010000007">
    <property type="protein sequence ID" value="GAA5796974.1"/>
    <property type="molecule type" value="Genomic_DNA"/>
</dbReference>
<gene>
    <name evidence="1" type="ORF">HPULCUR_002352</name>
</gene>
<evidence type="ECO:0000313" key="2">
    <source>
        <dbReference type="Proteomes" id="UP001476247"/>
    </source>
</evidence>